<evidence type="ECO:0000313" key="1">
    <source>
        <dbReference type="EMBL" id="CAI9086691.1"/>
    </source>
</evidence>
<dbReference type="Proteomes" id="UP001161497">
    <property type="component" value="Chromosome"/>
</dbReference>
<keyword evidence="2" id="KW-1185">Reference proteome</keyword>
<protein>
    <submittedName>
        <fullName evidence="1">Uncharacterized protein</fullName>
    </submittedName>
</protein>
<proteinExistence type="predicted"/>
<accession>A0ABM9IG62</accession>
<dbReference type="EMBL" id="OX458932">
    <property type="protein sequence ID" value="CAI9086691.1"/>
    <property type="molecule type" value="Genomic_DNA"/>
</dbReference>
<gene>
    <name evidence="1" type="ORF">MFUM_2385</name>
</gene>
<name>A0ABM9IG62_9BACT</name>
<evidence type="ECO:0000313" key="2">
    <source>
        <dbReference type="Proteomes" id="UP001161497"/>
    </source>
</evidence>
<reference evidence="1" key="1">
    <citation type="submission" date="2023-03" db="EMBL/GenBank/DDBJ databases">
        <authorList>
            <person name="Cremers G."/>
            <person name="Picone N."/>
        </authorList>
    </citation>
    <scope>NUCLEOTIDE SEQUENCE</scope>
    <source>
        <strain evidence="1">Sample_alias</strain>
    </source>
</reference>
<organism evidence="1 2">
    <name type="scientific">Candidatus Methylacidiphilum fumarolicum</name>
    <dbReference type="NCBI Taxonomy" id="591154"/>
    <lineage>
        <taxon>Bacteria</taxon>
        <taxon>Pseudomonadati</taxon>
        <taxon>Verrucomicrobiota</taxon>
        <taxon>Methylacidiphilae</taxon>
        <taxon>Methylacidiphilales</taxon>
        <taxon>Methylacidiphilaceae</taxon>
        <taxon>Methylacidiphilum (ex Ratnadevi et al. 2023)</taxon>
    </lineage>
</organism>
<sequence>MSHWNFSNNFPCLGANKKEWFLSFLKTKDTKELHKTHIPSKKIICLSFFSETKALKSTIYNILVKIQKKGGEKKWHELL</sequence>